<accession>A0ACA9MTZ9</accession>
<sequence>MHSLGAGSTLLRTKPNRDIIRESGECACARQSIERGFLALWLGVCIGQGPSHLVKSMLNLGTNDRASARLKQARDSAIAVLSKVEAPHSIRQLLAGCSSSLINTS</sequence>
<keyword evidence="2" id="KW-1185">Reference proteome</keyword>
<evidence type="ECO:0000313" key="1">
    <source>
        <dbReference type="EMBL" id="CAG8611611.1"/>
    </source>
</evidence>
<gene>
    <name evidence="1" type="ORF">ACOLOM_LOCUS7032</name>
</gene>
<name>A0ACA9MTZ9_9GLOM</name>
<proteinExistence type="predicted"/>
<protein>
    <submittedName>
        <fullName evidence="1">12616_t:CDS:1</fullName>
    </submittedName>
</protein>
<dbReference type="EMBL" id="CAJVPT010015427">
    <property type="protein sequence ID" value="CAG8611611.1"/>
    <property type="molecule type" value="Genomic_DNA"/>
</dbReference>
<organism evidence="1 2">
    <name type="scientific">Acaulospora colombiana</name>
    <dbReference type="NCBI Taxonomy" id="27376"/>
    <lineage>
        <taxon>Eukaryota</taxon>
        <taxon>Fungi</taxon>
        <taxon>Fungi incertae sedis</taxon>
        <taxon>Mucoromycota</taxon>
        <taxon>Glomeromycotina</taxon>
        <taxon>Glomeromycetes</taxon>
        <taxon>Diversisporales</taxon>
        <taxon>Acaulosporaceae</taxon>
        <taxon>Acaulospora</taxon>
    </lineage>
</organism>
<reference evidence="1" key="1">
    <citation type="submission" date="2021-06" db="EMBL/GenBank/DDBJ databases">
        <authorList>
            <person name="Kallberg Y."/>
            <person name="Tangrot J."/>
            <person name="Rosling A."/>
        </authorList>
    </citation>
    <scope>NUCLEOTIDE SEQUENCE</scope>
    <source>
        <strain evidence="1">CL356</strain>
    </source>
</reference>
<comment type="caution">
    <text evidence="1">The sequence shown here is derived from an EMBL/GenBank/DDBJ whole genome shotgun (WGS) entry which is preliminary data.</text>
</comment>
<evidence type="ECO:0000313" key="2">
    <source>
        <dbReference type="Proteomes" id="UP000789525"/>
    </source>
</evidence>
<dbReference type="Proteomes" id="UP000789525">
    <property type="component" value="Unassembled WGS sequence"/>
</dbReference>